<comment type="caution">
    <text evidence="2">The sequence shown here is derived from an EMBL/GenBank/DDBJ whole genome shotgun (WGS) entry which is preliminary data.</text>
</comment>
<keyword evidence="1" id="KW-0732">Signal</keyword>
<dbReference type="Pfam" id="PF14052">
    <property type="entry name" value="Caps_assemb_Wzi"/>
    <property type="match status" value="1"/>
</dbReference>
<dbReference type="Proteomes" id="UP000295620">
    <property type="component" value="Unassembled WGS sequence"/>
</dbReference>
<reference evidence="2 3" key="1">
    <citation type="submission" date="2019-03" db="EMBL/GenBank/DDBJ databases">
        <title>Genomic Encyclopedia of Archaeal and Bacterial Type Strains, Phase II (KMG-II): from individual species to whole genera.</title>
        <authorList>
            <person name="Goeker M."/>
        </authorList>
    </citation>
    <scope>NUCLEOTIDE SEQUENCE [LARGE SCALE GENOMIC DNA]</scope>
    <source>
        <strain evidence="2 3">DSM 19035</strain>
    </source>
</reference>
<dbReference type="AlphaFoldDB" id="A0A4R6SWX9"/>
<name>A0A4R6SWX9_9SPHI</name>
<dbReference type="Gene3D" id="2.40.160.130">
    <property type="entry name" value="Capsule assembly protein Wzi"/>
    <property type="match status" value="1"/>
</dbReference>
<dbReference type="EMBL" id="SNYC01000004">
    <property type="protein sequence ID" value="TDQ09916.1"/>
    <property type="molecule type" value="Genomic_DNA"/>
</dbReference>
<protein>
    <submittedName>
        <fullName evidence="2">Capsule assembly protein Wzi</fullName>
    </submittedName>
</protein>
<dbReference type="RefSeq" id="WP_133575965.1">
    <property type="nucleotide sequence ID" value="NZ_SNYC01000004.1"/>
</dbReference>
<organism evidence="2 3">
    <name type="scientific">Pedobacter metabolipauper</name>
    <dbReference type="NCBI Taxonomy" id="425513"/>
    <lineage>
        <taxon>Bacteria</taxon>
        <taxon>Pseudomonadati</taxon>
        <taxon>Bacteroidota</taxon>
        <taxon>Sphingobacteriia</taxon>
        <taxon>Sphingobacteriales</taxon>
        <taxon>Sphingobacteriaceae</taxon>
        <taxon>Pedobacter</taxon>
    </lineage>
</organism>
<evidence type="ECO:0000313" key="2">
    <source>
        <dbReference type="EMBL" id="TDQ09916.1"/>
    </source>
</evidence>
<evidence type="ECO:0000313" key="3">
    <source>
        <dbReference type="Proteomes" id="UP000295620"/>
    </source>
</evidence>
<keyword evidence="3" id="KW-1185">Reference proteome</keyword>
<proteinExistence type="predicted"/>
<dbReference type="InterPro" id="IPR038636">
    <property type="entry name" value="Wzi_sf"/>
</dbReference>
<feature type="chain" id="PRO_5020851751" evidence="1">
    <location>
        <begin position="24"/>
        <end position="540"/>
    </location>
</feature>
<gene>
    <name evidence="2" type="ORF">ATK78_2075</name>
</gene>
<dbReference type="InterPro" id="IPR026950">
    <property type="entry name" value="Caps_assemb_Wzi"/>
</dbReference>
<feature type="signal peptide" evidence="1">
    <location>
        <begin position="1"/>
        <end position="23"/>
    </location>
</feature>
<accession>A0A4R6SWX9</accession>
<sequence length="540" mass="61243">MTIKISAYLVPLCLFMFFAPAKAQTVPVGLLDNSDDYFRRQQLLGKDSSSFMIRPITNAAGTGLNKEVWSNANKKIVLYALPVLLQQQYNTDHPYGMNDGAMIQARGYQTLFSAGIAAKIGPLTIQFRPEYVYAENKDFRTILEAPNSSNIKELNRALINTIDLPERFGNQSYSKLNLGQSSIRLNAGPVSAGLSNENLWWGPGTRNSLLMTNNASGFKHFTLNTARPVKTLLGSFEAQLIGGKLEASGIDPEFTGYRPKPVGWRYISGIVATYQPKWIPGLFLGFDRSFIIYRFQMGNGFDDYFPVFSGITKNSFNVEGGGPDEEDTKTRDQRISLFARYVLPETGAEVYFQYGREDHSKNLRDVITEPEHTRAYIAGFRKLIKLVREDEYIQVGFELTKMESASNQPLRRQGYWYRHSQVRDGYTQQGQVLGAGIGPGSNLQTLEINWVKGWNRIGIRAEHYENNYSLYDADLASTKAQRNPWSDFGLTANYDKAYEKFLFNAQLTYIKSNNYQWVLPENGNENANNLQLRVGILYRW</sequence>
<evidence type="ECO:0000256" key="1">
    <source>
        <dbReference type="SAM" id="SignalP"/>
    </source>
</evidence>
<dbReference type="OrthoDB" id="1293009at2"/>